<feature type="binding site" evidence="2">
    <location>
        <position position="117"/>
    </location>
    <ligand>
        <name>substrate</name>
    </ligand>
</feature>
<dbReference type="RefSeq" id="WP_310275098.1">
    <property type="nucleotide sequence ID" value="NZ_JAVDXW010000001.1"/>
</dbReference>
<dbReference type="GO" id="GO:0004341">
    <property type="term" value="F:gluconolactonase activity"/>
    <property type="evidence" value="ECO:0007669"/>
    <property type="project" value="TreeGrafter"/>
</dbReference>
<name>A0AAE3ZH09_9ACTN</name>
<feature type="binding site" evidence="2">
    <location>
        <position position="99"/>
    </location>
    <ligand>
        <name>substrate</name>
    </ligand>
</feature>
<dbReference type="SUPFAM" id="SSF63829">
    <property type="entry name" value="Calcium-dependent phosphotriesterase"/>
    <property type="match status" value="1"/>
</dbReference>
<evidence type="ECO:0000256" key="2">
    <source>
        <dbReference type="PIRSR" id="PIRSR605511-2"/>
    </source>
</evidence>
<dbReference type="AlphaFoldDB" id="A0AAE3ZH09"/>
<dbReference type="GO" id="GO:0019853">
    <property type="term" value="P:L-ascorbic acid biosynthetic process"/>
    <property type="evidence" value="ECO:0007669"/>
    <property type="project" value="TreeGrafter"/>
</dbReference>
<keyword evidence="5" id="KW-1185">Reference proteome</keyword>
<dbReference type="InterPro" id="IPR011042">
    <property type="entry name" value="6-blade_b-propeller_TolB-like"/>
</dbReference>
<evidence type="ECO:0000313" key="4">
    <source>
        <dbReference type="EMBL" id="MDR7303052.1"/>
    </source>
</evidence>
<organism evidence="4 5">
    <name type="scientific">Haloactinomyces albus</name>
    <dbReference type="NCBI Taxonomy" id="1352928"/>
    <lineage>
        <taxon>Bacteria</taxon>
        <taxon>Bacillati</taxon>
        <taxon>Actinomycetota</taxon>
        <taxon>Actinomycetes</taxon>
        <taxon>Actinopolysporales</taxon>
        <taxon>Actinopolysporaceae</taxon>
        <taxon>Haloactinomyces</taxon>
    </lineage>
</organism>
<dbReference type="InterPro" id="IPR005511">
    <property type="entry name" value="SMP-30"/>
</dbReference>
<evidence type="ECO:0000259" key="3">
    <source>
        <dbReference type="Pfam" id="PF08450"/>
    </source>
</evidence>
<feature type="binding site" evidence="2">
    <location>
        <position position="97"/>
    </location>
    <ligand>
        <name>substrate</name>
    </ligand>
</feature>
<gene>
    <name evidence="4" type="ORF">JOF55_003233</name>
</gene>
<dbReference type="PANTHER" id="PTHR10907:SF47">
    <property type="entry name" value="REGUCALCIN"/>
    <property type="match status" value="1"/>
</dbReference>
<comment type="caution">
    <text evidence="4">The sequence shown here is derived from an EMBL/GenBank/DDBJ whole genome shotgun (WGS) entry which is preliminary data.</text>
</comment>
<dbReference type="PRINTS" id="PR01790">
    <property type="entry name" value="SMP30FAMILY"/>
</dbReference>
<sequence length="288" mass="31466">MSEEFELLVDRQALHGQSPVWMRAFNAVRWVDVLRRELHTYHRNSGGDDVNVLSAAVTSLAVSRSGQVITAAGHGFARLSRSRAGLHPVAEVPCGDRMNEGACDPAGRFLAGTATYDRSERGNALYVLDSDRARPLVDGLTAPGGLDWSPDGGTMYLVDSAPRVIWMYAYDAKRGRLGAGRRWVVCSESEGNPRGIVVDREGCVWVALDGTGRIHRYRPNGDLETVLWAPTARITGLAFGGRRLDEMYVTSACVGYHERDLRADPYAGALLRFRPGSVGLPTTAWNGH</sequence>
<dbReference type="InterPro" id="IPR013658">
    <property type="entry name" value="SGL"/>
</dbReference>
<proteinExistence type="inferred from homology"/>
<dbReference type="EMBL" id="JAVDXW010000001">
    <property type="protein sequence ID" value="MDR7303052.1"/>
    <property type="molecule type" value="Genomic_DNA"/>
</dbReference>
<dbReference type="Gene3D" id="2.120.10.30">
    <property type="entry name" value="TolB, C-terminal domain"/>
    <property type="match status" value="1"/>
</dbReference>
<accession>A0AAE3ZH09</accession>
<dbReference type="Proteomes" id="UP001180845">
    <property type="component" value="Unassembled WGS sequence"/>
</dbReference>
<evidence type="ECO:0000313" key="5">
    <source>
        <dbReference type="Proteomes" id="UP001180845"/>
    </source>
</evidence>
<dbReference type="Pfam" id="PF08450">
    <property type="entry name" value="SGL"/>
    <property type="match status" value="1"/>
</dbReference>
<dbReference type="GO" id="GO:0005509">
    <property type="term" value="F:calcium ion binding"/>
    <property type="evidence" value="ECO:0007669"/>
    <property type="project" value="TreeGrafter"/>
</dbReference>
<evidence type="ECO:0000256" key="1">
    <source>
        <dbReference type="ARBA" id="ARBA00008853"/>
    </source>
</evidence>
<dbReference type="PANTHER" id="PTHR10907">
    <property type="entry name" value="REGUCALCIN"/>
    <property type="match status" value="1"/>
</dbReference>
<protein>
    <submittedName>
        <fullName evidence="4">Sugar lactone lactonase YvrE</fullName>
    </submittedName>
</protein>
<comment type="similarity">
    <text evidence="1">Belongs to the SMP-30/CGR1 family.</text>
</comment>
<feature type="domain" description="SMP-30/Gluconolactonase/LRE-like region" evidence="3">
    <location>
        <begin position="16"/>
        <end position="252"/>
    </location>
</feature>
<reference evidence="4" key="1">
    <citation type="submission" date="2023-07" db="EMBL/GenBank/DDBJ databases">
        <title>Sequencing the genomes of 1000 actinobacteria strains.</title>
        <authorList>
            <person name="Klenk H.-P."/>
        </authorList>
    </citation>
    <scope>NUCLEOTIDE SEQUENCE</scope>
    <source>
        <strain evidence="4">DSM 45977</strain>
    </source>
</reference>